<dbReference type="EMBL" id="DS268201">
    <property type="protein sequence ID" value="KMU81448.1"/>
    <property type="molecule type" value="Genomic_DNA"/>
</dbReference>
<dbReference type="AlphaFoldDB" id="A0A0J8RC21"/>
<name>A0A0J8RC21_COCIT</name>
<feature type="compositionally biased region" description="Basic and acidic residues" evidence="1">
    <location>
        <begin position="207"/>
        <end position="219"/>
    </location>
</feature>
<feature type="region of interest" description="Disordered" evidence="1">
    <location>
        <begin position="99"/>
        <end position="170"/>
    </location>
</feature>
<organism evidence="2 3">
    <name type="scientific">Coccidioides immitis RMSCC 3703</name>
    <dbReference type="NCBI Taxonomy" id="454286"/>
    <lineage>
        <taxon>Eukaryota</taxon>
        <taxon>Fungi</taxon>
        <taxon>Dikarya</taxon>
        <taxon>Ascomycota</taxon>
        <taxon>Pezizomycotina</taxon>
        <taxon>Eurotiomycetes</taxon>
        <taxon>Eurotiomycetidae</taxon>
        <taxon>Onygenales</taxon>
        <taxon>Onygenaceae</taxon>
        <taxon>Coccidioides</taxon>
    </lineage>
</organism>
<accession>A0A0J8RC21</accession>
<feature type="region of interest" description="Disordered" evidence="1">
    <location>
        <begin position="182"/>
        <end position="280"/>
    </location>
</feature>
<reference evidence="3" key="1">
    <citation type="journal article" date="2010" name="Genome Res.">
        <title>Population genomic sequencing of Coccidioides fungi reveals recent hybridization and transposon control.</title>
        <authorList>
            <person name="Neafsey D.E."/>
            <person name="Barker B.M."/>
            <person name="Sharpton T.J."/>
            <person name="Stajich J.E."/>
            <person name="Park D.J."/>
            <person name="Whiston E."/>
            <person name="Hung C.-Y."/>
            <person name="McMahan C."/>
            <person name="White J."/>
            <person name="Sykes S."/>
            <person name="Heiman D."/>
            <person name="Young S."/>
            <person name="Zeng Q."/>
            <person name="Abouelleil A."/>
            <person name="Aftuck L."/>
            <person name="Bessette D."/>
            <person name="Brown A."/>
            <person name="FitzGerald M."/>
            <person name="Lui A."/>
            <person name="Macdonald J.P."/>
            <person name="Priest M."/>
            <person name="Orbach M.J."/>
            <person name="Galgiani J.N."/>
            <person name="Kirkland T.N."/>
            <person name="Cole G.T."/>
            <person name="Birren B.W."/>
            <person name="Henn M.R."/>
            <person name="Taylor J.W."/>
            <person name="Rounsley S.D."/>
        </authorList>
    </citation>
    <scope>NUCLEOTIDE SEQUENCE [LARGE SCALE GENOMIC DNA]</scope>
    <source>
        <strain evidence="3">RMSCC 3703</strain>
    </source>
</reference>
<dbReference type="Proteomes" id="UP000054559">
    <property type="component" value="Unassembled WGS sequence"/>
</dbReference>
<sequence>MFNNIFSTRIRTQVDSGSGNMPLAGISRKSHTFQWPDILSRHDLNLRTHIQVCAMVKKRVSSNPDSVKVISSIIQATQQLMQDLEKIRDQLPLRGTGIIEGTRQGSQDARHTASRNAGGVAAHDAPVPDKKSSVGSDQQPERPSNKKRSYGEEEDENTHQQPREANSNKKCKRLCDTAKLHGDSESSAAEVTPYIPTIDVEDISEEVEARLRLKDEARRNRAGKKEKKRKRDSHGSATDSHSGPSHSALKRKKLNPQDGLHTAQTSTDNPYGSSKKARLR</sequence>
<proteinExistence type="predicted"/>
<feature type="compositionally biased region" description="Polar residues" evidence="1">
    <location>
        <begin position="262"/>
        <end position="272"/>
    </location>
</feature>
<feature type="compositionally biased region" description="Polar residues" evidence="1">
    <location>
        <begin position="235"/>
        <end position="245"/>
    </location>
</feature>
<evidence type="ECO:0000313" key="3">
    <source>
        <dbReference type="Proteomes" id="UP000054559"/>
    </source>
</evidence>
<evidence type="ECO:0000256" key="1">
    <source>
        <dbReference type="SAM" id="MobiDB-lite"/>
    </source>
</evidence>
<protein>
    <submittedName>
        <fullName evidence="2">Uncharacterized protein</fullName>
    </submittedName>
</protein>
<feature type="compositionally biased region" description="Basic residues" evidence="1">
    <location>
        <begin position="220"/>
        <end position="232"/>
    </location>
</feature>
<evidence type="ECO:0000313" key="2">
    <source>
        <dbReference type="EMBL" id="KMU81448.1"/>
    </source>
</evidence>
<gene>
    <name evidence="2" type="ORF">CISG_09019</name>
</gene>
<dbReference type="OrthoDB" id="4509809at2759"/>